<feature type="region of interest" description="Disordered" evidence="2">
    <location>
        <begin position="864"/>
        <end position="889"/>
    </location>
</feature>
<feature type="compositionally biased region" description="Polar residues" evidence="2">
    <location>
        <begin position="450"/>
        <end position="462"/>
    </location>
</feature>
<feature type="compositionally biased region" description="Acidic residues" evidence="2">
    <location>
        <begin position="765"/>
        <end position="775"/>
    </location>
</feature>
<feature type="compositionally biased region" description="Basic and acidic residues" evidence="2">
    <location>
        <begin position="616"/>
        <end position="630"/>
    </location>
</feature>
<feature type="region of interest" description="Disordered" evidence="2">
    <location>
        <begin position="252"/>
        <end position="283"/>
    </location>
</feature>
<dbReference type="EMBL" id="JARBDR010000903">
    <property type="protein sequence ID" value="KAJ8304536.1"/>
    <property type="molecule type" value="Genomic_DNA"/>
</dbReference>
<feature type="region of interest" description="Disordered" evidence="2">
    <location>
        <begin position="746"/>
        <end position="776"/>
    </location>
</feature>
<name>A0ABQ9EGZ1_TEGGR</name>
<accession>A0ABQ9EGZ1</accession>
<keyword evidence="3" id="KW-1133">Transmembrane helix</keyword>
<feature type="region of interest" description="Disordered" evidence="2">
    <location>
        <begin position="556"/>
        <end position="589"/>
    </location>
</feature>
<feature type="compositionally biased region" description="Basic and acidic residues" evidence="2">
    <location>
        <begin position="431"/>
        <end position="448"/>
    </location>
</feature>
<feature type="compositionally biased region" description="Polar residues" evidence="2">
    <location>
        <begin position="420"/>
        <end position="429"/>
    </location>
</feature>
<organism evidence="4 5">
    <name type="scientific">Tegillarca granosa</name>
    <name type="common">Malaysian cockle</name>
    <name type="synonym">Anadara granosa</name>
    <dbReference type="NCBI Taxonomy" id="220873"/>
    <lineage>
        <taxon>Eukaryota</taxon>
        <taxon>Metazoa</taxon>
        <taxon>Spiralia</taxon>
        <taxon>Lophotrochozoa</taxon>
        <taxon>Mollusca</taxon>
        <taxon>Bivalvia</taxon>
        <taxon>Autobranchia</taxon>
        <taxon>Pteriomorphia</taxon>
        <taxon>Arcoida</taxon>
        <taxon>Arcoidea</taxon>
        <taxon>Arcidae</taxon>
        <taxon>Tegillarca</taxon>
    </lineage>
</organism>
<feature type="region of interest" description="Disordered" evidence="2">
    <location>
        <begin position="213"/>
        <end position="234"/>
    </location>
</feature>
<feature type="region of interest" description="Disordered" evidence="2">
    <location>
        <begin position="1"/>
        <end position="26"/>
    </location>
</feature>
<feature type="compositionally biased region" description="Polar residues" evidence="2">
    <location>
        <begin position="601"/>
        <end position="615"/>
    </location>
</feature>
<keyword evidence="3" id="KW-0812">Transmembrane</keyword>
<feature type="region of interest" description="Disordered" evidence="2">
    <location>
        <begin position="601"/>
        <end position="630"/>
    </location>
</feature>
<evidence type="ECO:0000313" key="4">
    <source>
        <dbReference type="EMBL" id="KAJ8304536.1"/>
    </source>
</evidence>
<feature type="compositionally biased region" description="Basic and acidic residues" evidence="2">
    <location>
        <begin position="213"/>
        <end position="223"/>
    </location>
</feature>
<reference evidence="4 5" key="1">
    <citation type="submission" date="2022-12" db="EMBL/GenBank/DDBJ databases">
        <title>Chromosome-level genome of Tegillarca granosa.</title>
        <authorList>
            <person name="Kim J."/>
        </authorList>
    </citation>
    <scope>NUCLEOTIDE SEQUENCE [LARGE SCALE GENOMIC DNA]</scope>
    <source>
        <strain evidence="4">Teg-2019</strain>
        <tissue evidence="4">Adductor muscle</tissue>
    </source>
</reference>
<evidence type="ECO:0000313" key="5">
    <source>
        <dbReference type="Proteomes" id="UP001217089"/>
    </source>
</evidence>
<gene>
    <name evidence="4" type="ORF">KUTeg_018119</name>
</gene>
<feature type="region of interest" description="Disordered" evidence="2">
    <location>
        <begin position="391"/>
        <end position="480"/>
    </location>
</feature>
<feature type="compositionally biased region" description="Polar residues" evidence="2">
    <location>
        <begin position="397"/>
        <end position="413"/>
    </location>
</feature>
<feature type="compositionally biased region" description="Basic and acidic residues" evidence="2">
    <location>
        <begin position="864"/>
        <end position="885"/>
    </location>
</feature>
<sequence>MPTPPSYNNRRPDFGSPQNARPYMRMPQPLTNTRVSERPPFSNIQHNNTGQPNLWRQNVTCNSAGESSFGYGHASYQPMNFNHMNLYRGIHTNTGHRYHFNSDVDPQFGNKQQCPTIGPHIENHNSASVNTPSEDQCRGITDDRSILGKWYKLPDSDIQETTGIEKYHGTLEEVMKHIENTVSKEKSVSSMPGLLTKSPVHDVSVSLELQEVTREGDQNRQDSDSVIMETENQDSSVTKEIAGTYVVEKVKNKRKRGGNKMDNTSVLNRDNAGKSVLSGDKTNNTLLTRDKTGLCGDNTGDAVLSVDNSEDTLLSGDTCKTGDTLLSGDISGHSELLGDNAVDRVLSRVNTGNSVGERVLFKDSAGVRVDDNTCVDLDSVERGKDTFEIDNDKERTVSSNNIAGGSKTASSETTVEKSQIDNVQLNNKGATDVKGDQTESINKKDKTFKSPRNNDSSDQSMSRIDFVEDQEENQNSSRRNKGARALVVKLFDVTKCKNMKKKFKIDNSSADTDMVIDTDDVRGSKRDVIQLDSDDEDISFPAFSCSSVSEVHTNSVSVTELQRKETTNNTNGKINQGKHHDGNPVESSVCNDPMVDYNNDCNKSVGDSDTNINEECNSRDDKSTSKHDESYLSPNLQYRKGFFRKRHRSNIIILSRKPKIPLMILVVTIATLHTFPICLIIIQYPKEKSPLMILVVTIATLHTFLICLNVIQYPKQKSLVMILLVVTLATAKEVLNGTLPETVSWSDTCEDDNGADSDSTIQYVDTDDDDDMDDGTAEKELTNEIEDRVLKDLELFCNARKIEQIIKSSELKTRYCSEIEGSFFCKLEPSLPSIMARDRLVEEKVLHEAAKYFVHQSNDLNESRSQECLSKPDVEKVDKGSDEANSKQTPGNFIDLTICNTEQDAVSETNMDILQMLGQRSCDRFDRVIEDIGQSRNIDICPKEDGKMKYNDAEDIVSILNGALSQDDDLKSLDCLDKENQLEEVKPEDLKNMFCVCQKKQVEDLKSEIEDVNVRYDMLETKRKKYEDMIEQLTNTKAVEWKIHLSIRI</sequence>
<evidence type="ECO:0000256" key="3">
    <source>
        <dbReference type="SAM" id="Phobius"/>
    </source>
</evidence>
<keyword evidence="3" id="KW-0472">Membrane</keyword>
<protein>
    <submittedName>
        <fullName evidence="4">Uncharacterized protein</fullName>
    </submittedName>
</protein>
<keyword evidence="5" id="KW-1185">Reference proteome</keyword>
<proteinExistence type="predicted"/>
<dbReference type="Proteomes" id="UP001217089">
    <property type="component" value="Unassembled WGS sequence"/>
</dbReference>
<evidence type="ECO:0000256" key="2">
    <source>
        <dbReference type="SAM" id="MobiDB-lite"/>
    </source>
</evidence>
<feature type="transmembrane region" description="Helical" evidence="3">
    <location>
        <begin position="691"/>
        <end position="711"/>
    </location>
</feature>
<evidence type="ECO:0000256" key="1">
    <source>
        <dbReference type="SAM" id="Coils"/>
    </source>
</evidence>
<keyword evidence="1" id="KW-0175">Coiled coil</keyword>
<feature type="coiled-coil region" evidence="1">
    <location>
        <begin position="995"/>
        <end position="1036"/>
    </location>
</feature>
<comment type="caution">
    <text evidence="4">The sequence shown here is derived from an EMBL/GenBank/DDBJ whole genome shotgun (WGS) entry which is preliminary data.</text>
</comment>
<feature type="transmembrane region" description="Helical" evidence="3">
    <location>
        <begin position="662"/>
        <end position="685"/>
    </location>
</feature>